<evidence type="ECO:0000313" key="2">
    <source>
        <dbReference type="EMBL" id="KAK7310407.1"/>
    </source>
</evidence>
<dbReference type="Pfam" id="PF22124">
    <property type="entry name" value="Glyco_hydro_95_cat"/>
    <property type="match status" value="2"/>
</dbReference>
<gene>
    <name evidence="2" type="ORF">RJT34_07911</name>
</gene>
<feature type="domain" description="Glycosyl hydrolase family 95 catalytic" evidence="1">
    <location>
        <begin position="5"/>
        <end position="36"/>
    </location>
</feature>
<dbReference type="AlphaFoldDB" id="A0AAN9K3X1"/>
<name>A0AAN9K3X1_CLITE</name>
<dbReference type="PANTHER" id="PTHR31084:SF0">
    <property type="entry name" value="ALPHA-L-FUCOSIDASE 2"/>
    <property type="match status" value="1"/>
</dbReference>
<keyword evidence="3" id="KW-1185">Reference proteome</keyword>
<dbReference type="GO" id="GO:0005975">
    <property type="term" value="P:carbohydrate metabolic process"/>
    <property type="evidence" value="ECO:0007669"/>
    <property type="project" value="InterPro"/>
</dbReference>
<comment type="caution">
    <text evidence="2">The sequence shown here is derived from an EMBL/GenBank/DDBJ whole genome shotgun (WGS) entry which is preliminary data.</text>
</comment>
<dbReference type="GO" id="GO:0004560">
    <property type="term" value="F:alpha-L-fucosidase activity"/>
    <property type="evidence" value="ECO:0007669"/>
    <property type="project" value="TreeGrafter"/>
</dbReference>
<sequence length="231" mass="26451">MGKNIDRSRWALWPIGGAWLCTHLWEHYAYKLDEAVYLLNSFLGSQSLRGELRLNNYTKFSSLVDLYLMSSGKSKLPLGTIFKPQTSYECSLGERCKGFPETVVNLLKTLLSIDPFKRETTSSALMSKYFSTKPYACDPSILPKFPPSKEMDAKSREDIHRQVNDFKDLDVHHRHLSHLFGLFPGHTITLKETPALFEAAEETFINKQSGTLKIDITKKVNTCTWPTWNCH</sequence>
<dbReference type="Proteomes" id="UP001359559">
    <property type="component" value="Unassembled WGS sequence"/>
</dbReference>
<dbReference type="Gene3D" id="1.50.10.10">
    <property type="match status" value="2"/>
</dbReference>
<proteinExistence type="predicted"/>
<dbReference type="PANTHER" id="PTHR31084">
    <property type="entry name" value="ALPHA-L-FUCOSIDASE 2"/>
    <property type="match status" value="1"/>
</dbReference>
<organism evidence="2 3">
    <name type="scientific">Clitoria ternatea</name>
    <name type="common">Butterfly pea</name>
    <dbReference type="NCBI Taxonomy" id="43366"/>
    <lineage>
        <taxon>Eukaryota</taxon>
        <taxon>Viridiplantae</taxon>
        <taxon>Streptophyta</taxon>
        <taxon>Embryophyta</taxon>
        <taxon>Tracheophyta</taxon>
        <taxon>Spermatophyta</taxon>
        <taxon>Magnoliopsida</taxon>
        <taxon>eudicotyledons</taxon>
        <taxon>Gunneridae</taxon>
        <taxon>Pentapetalae</taxon>
        <taxon>rosids</taxon>
        <taxon>fabids</taxon>
        <taxon>Fabales</taxon>
        <taxon>Fabaceae</taxon>
        <taxon>Papilionoideae</taxon>
        <taxon>50 kb inversion clade</taxon>
        <taxon>NPAAA clade</taxon>
        <taxon>indigoferoid/millettioid clade</taxon>
        <taxon>Phaseoleae</taxon>
        <taxon>Clitoria</taxon>
    </lineage>
</organism>
<dbReference type="EMBL" id="JAYKXN010000002">
    <property type="protein sequence ID" value="KAK7310407.1"/>
    <property type="molecule type" value="Genomic_DNA"/>
</dbReference>
<protein>
    <recommendedName>
        <fullName evidence="1">Glycosyl hydrolase family 95 catalytic domain-containing protein</fullName>
    </recommendedName>
</protein>
<reference evidence="2 3" key="1">
    <citation type="submission" date="2024-01" db="EMBL/GenBank/DDBJ databases">
        <title>The genomes of 5 underutilized Papilionoideae crops provide insights into root nodulation and disease resistance.</title>
        <authorList>
            <person name="Yuan L."/>
        </authorList>
    </citation>
    <scope>NUCLEOTIDE SEQUENCE [LARGE SCALE GENOMIC DNA]</scope>
    <source>
        <strain evidence="2">LY-2023</strain>
        <tissue evidence="2">Leaf</tissue>
    </source>
</reference>
<evidence type="ECO:0000313" key="3">
    <source>
        <dbReference type="Proteomes" id="UP001359559"/>
    </source>
</evidence>
<dbReference type="InterPro" id="IPR012341">
    <property type="entry name" value="6hp_glycosidase-like_sf"/>
</dbReference>
<dbReference type="InterPro" id="IPR054363">
    <property type="entry name" value="GH95_cat"/>
</dbReference>
<evidence type="ECO:0000259" key="1">
    <source>
        <dbReference type="Pfam" id="PF22124"/>
    </source>
</evidence>
<accession>A0AAN9K3X1</accession>
<feature type="domain" description="Glycosyl hydrolase family 95 catalytic" evidence="1">
    <location>
        <begin position="159"/>
        <end position="213"/>
    </location>
</feature>